<accession>A0A9D0ZBD2</accession>
<comment type="caution">
    <text evidence="2">The sequence shown here is derived from an EMBL/GenBank/DDBJ whole genome shotgun (WGS) entry which is preliminary data.</text>
</comment>
<proteinExistence type="predicted"/>
<dbReference type="InterPro" id="IPR013216">
    <property type="entry name" value="Methyltransf_11"/>
</dbReference>
<dbReference type="InterPro" id="IPR029063">
    <property type="entry name" value="SAM-dependent_MTases_sf"/>
</dbReference>
<evidence type="ECO:0000259" key="1">
    <source>
        <dbReference type="Pfam" id="PF08241"/>
    </source>
</evidence>
<dbReference type="SUPFAM" id="SSF53335">
    <property type="entry name" value="S-adenosyl-L-methionine-dependent methyltransferases"/>
    <property type="match status" value="1"/>
</dbReference>
<evidence type="ECO:0000313" key="2">
    <source>
        <dbReference type="EMBL" id="HIQ72567.1"/>
    </source>
</evidence>
<gene>
    <name evidence="2" type="ORF">IAB73_10225</name>
</gene>
<organism evidence="2 3">
    <name type="scientific">Candidatus Onthenecus intestinigallinarum</name>
    <dbReference type="NCBI Taxonomy" id="2840875"/>
    <lineage>
        <taxon>Bacteria</taxon>
        <taxon>Bacillati</taxon>
        <taxon>Bacillota</taxon>
        <taxon>Clostridia</taxon>
        <taxon>Eubacteriales</taxon>
        <taxon>Candidatus Onthenecus</taxon>
    </lineage>
</organism>
<dbReference type="Proteomes" id="UP000886887">
    <property type="component" value="Unassembled WGS sequence"/>
</dbReference>
<dbReference type="GO" id="GO:0008757">
    <property type="term" value="F:S-adenosylmethionine-dependent methyltransferase activity"/>
    <property type="evidence" value="ECO:0007669"/>
    <property type="project" value="InterPro"/>
</dbReference>
<reference evidence="2" key="2">
    <citation type="journal article" date="2021" name="PeerJ">
        <title>Extensive microbial diversity within the chicken gut microbiome revealed by metagenomics and culture.</title>
        <authorList>
            <person name="Gilroy R."/>
            <person name="Ravi A."/>
            <person name="Getino M."/>
            <person name="Pursley I."/>
            <person name="Horton D.L."/>
            <person name="Alikhan N.F."/>
            <person name="Baker D."/>
            <person name="Gharbi K."/>
            <person name="Hall N."/>
            <person name="Watson M."/>
            <person name="Adriaenssens E.M."/>
            <person name="Foster-Nyarko E."/>
            <person name="Jarju S."/>
            <person name="Secka A."/>
            <person name="Antonio M."/>
            <person name="Oren A."/>
            <person name="Chaudhuri R.R."/>
            <person name="La Ragione R."/>
            <person name="Hildebrand F."/>
            <person name="Pallen M.J."/>
        </authorList>
    </citation>
    <scope>NUCLEOTIDE SEQUENCE</scope>
    <source>
        <strain evidence="2">ChiSxjej2B14-6234</strain>
    </source>
</reference>
<dbReference type="EMBL" id="DVFJ01000036">
    <property type="protein sequence ID" value="HIQ72567.1"/>
    <property type="molecule type" value="Genomic_DNA"/>
</dbReference>
<keyword evidence="2" id="KW-0808">Transferase</keyword>
<feature type="domain" description="Methyltransferase type 11" evidence="1">
    <location>
        <begin position="194"/>
        <end position="280"/>
    </location>
</feature>
<sequence>MKKLYYATFIPGMERAVEGLLRREGGVTIERMLGGAVLYRSVRELTLPYVHHNFLVLTQLHGLADVDAAIKKLLSAGDWLDRIPYEQTRDKRFRIVTMDRDKLVPVNMRYLNMLEKAIIEQTGMKTLRERPDLELWIVRRSEGMTLLLWRLGKRSVKPEKPGALRSDLCTLVAALARVGGKSALNLLAWEETLLRALKDAGARSVTGVCEDPDACRPLSRVQGVRVMAGNVANLPFEEGEMGAVVAHLPEKWNAAQPEAYLRAMLKEARRVLRDDGRVVLVGARAQADNALSRAPGLDVTDAFDILLSGKKCSVWILEKTEEA</sequence>
<keyword evidence="2" id="KW-0489">Methyltransferase</keyword>
<name>A0A9D0ZBD2_9FIRM</name>
<dbReference type="Gene3D" id="3.40.50.150">
    <property type="entry name" value="Vaccinia Virus protein VP39"/>
    <property type="match status" value="1"/>
</dbReference>
<reference evidence="2" key="1">
    <citation type="submission" date="2020-10" db="EMBL/GenBank/DDBJ databases">
        <authorList>
            <person name="Gilroy R."/>
        </authorList>
    </citation>
    <scope>NUCLEOTIDE SEQUENCE</scope>
    <source>
        <strain evidence="2">ChiSxjej2B14-6234</strain>
    </source>
</reference>
<dbReference type="AlphaFoldDB" id="A0A9D0ZBD2"/>
<evidence type="ECO:0000313" key="3">
    <source>
        <dbReference type="Proteomes" id="UP000886887"/>
    </source>
</evidence>
<protein>
    <submittedName>
        <fullName evidence="2">Class I SAM-dependent methyltransferase</fullName>
    </submittedName>
</protein>
<dbReference type="Pfam" id="PF08241">
    <property type="entry name" value="Methyltransf_11"/>
    <property type="match status" value="1"/>
</dbReference>
<dbReference type="GO" id="GO:0032259">
    <property type="term" value="P:methylation"/>
    <property type="evidence" value="ECO:0007669"/>
    <property type="project" value="UniProtKB-KW"/>
</dbReference>